<feature type="transmembrane region" description="Helical" evidence="1">
    <location>
        <begin position="116"/>
        <end position="135"/>
    </location>
</feature>
<evidence type="ECO:0000256" key="1">
    <source>
        <dbReference type="SAM" id="Phobius"/>
    </source>
</evidence>
<feature type="transmembrane region" description="Helical" evidence="1">
    <location>
        <begin position="147"/>
        <end position="169"/>
    </location>
</feature>
<comment type="caution">
    <text evidence="3">The sequence shown here is derived from an EMBL/GenBank/DDBJ whole genome shotgun (WGS) entry which is preliminary data.</text>
</comment>
<proteinExistence type="predicted"/>
<dbReference type="EC" id="3.4.-.-" evidence="3"/>
<keyword evidence="1" id="KW-0472">Membrane</keyword>
<gene>
    <name evidence="3" type="ORF">ACFPEL_08500</name>
</gene>
<evidence type="ECO:0000313" key="3">
    <source>
        <dbReference type="EMBL" id="MFC4832446.1"/>
    </source>
</evidence>
<evidence type="ECO:0000313" key="4">
    <source>
        <dbReference type="Proteomes" id="UP001595909"/>
    </source>
</evidence>
<feature type="transmembrane region" description="Helical" evidence="1">
    <location>
        <begin position="175"/>
        <end position="194"/>
    </location>
</feature>
<feature type="transmembrane region" description="Helical" evidence="1">
    <location>
        <begin position="20"/>
        <end position="38"/>
    </location>
</feature>
<dbReference type="Pfam" id="PF02517">
    <property type="entry name" value="Rce1-like"/>
    <property type="match status" value="1"/>
</dbReference>
<name>A0ABV9RGK4_9PSEU</name>
<keyword evidence="1" id="KW-1133">Transmembrane helix</keyword>
<dbReference type="EMBL" id="JBHSIM010000018">
    <property type="protein sequence ID" value="MFC4832446.1"/>
    <property type="molecule type" value="Genomic_DNA"/>
</dbReference>
<keyword evidence="3" id="KW-0378">Hydrolase</keyword>
<keyword evidence="4" id="KW-1185">Reference proteome</keyword>
<organism evidence="3 4">
    <name type="scientific">Actinomycetospora chibensis</name>
    <dbReference type="NCBI Taxonomy" id="663606"/>
    <lineage>
        <taxon>Bacteria</taxon>
        <taxon>Bacillati</taxon>
        <taxon>Actinomycetota</taxon>
        <taxon>Actinomycetes</taxon>
        <taxon>Pseudonocardiales</taxon>
        <taxon>Pseudonocardiaceae</taxon>
        <taxon>Actinomycetospora</taxon>
    </lineage>
</organism>
<feature type="domain" description="CAAX prenyl protease 2/Lysostaphin resistance protein A-like" evidence="2">
    <location>
        <begin position="115"/>
        <end position="213"/>
    </location>
</feature>
<evidence type="ECO:0000259" key="2">
    <source>
        <dbReference type="Pfam" id="PF02517"/>
    </source>
</evidence>
<dbReference type="Proteomes" id="UP001595909">
    <property type="component" value="Unassembled WGS sequence"/>
</dbReference>
<feature type="transmembrane region" description="Helical" evidence="1">
    <location>
        <begin position="85"/>
        <end position="110"/>
    </location>
</feature>
<dbReference type="GO" id="GO:0016787">
    <property type="term" value="F:hydrolase activity"/>
    <property type="evidence" value="ECO:0007669"/>
    <property type="project" value="UniProtKB-KW"/>
</dbReference>
<dbReference type="InterPro" id="IPR003675">
    <property type="entry name" value="Rce1/LyrA-like_dom"/>
</dbReference>
<sequence length="252" mass="26113">MVTAGAPPVRDGAVRGGPAWVRFLVGFAVLWTVLAGAAQLDPTAAWGVAVLAAVLVVGVVVERVLHGPGHALRRLGFGRPTTRGLWLAAGVSAGVLLVYPLTIALTGAPIALRPGWLWLLVGVFALHGLAEELVWRGYVFRRLRVGRSFPAAAALSMPLIAVTHVPIAVASGPVIGLGAMAVAATTAVPLAYLFETGRGTLWAPAIVHTAIDSFKLVVIPVAALTTFSLLLVAVSLLVPLLALAVPRRVLAR</sequence>
<accession>A0ABV9RGK4</accession>
<feature type="transmembrane region" description="Helical" evidence="1">
    <location>
        <begin position="227"/>
        <end position="245"/>
    </location>
</feature>
<feature type="transmembrane region" description="Helical" evidence="1">
    <location>
        <begin position="44"/>
        <end position="65"/>
    </location>
</feature>
<protein>
    <submittedName>
        <fullName evidence="3">CPBP family intramembrane glutamic endopeptidase</fullName>
        <ecNumber evidence="3">3.4.-.-</ecNumber>
    </submittedName>
</protein>
<keyword evidence="1" id="KW-0812">Transmembrane</keyword>
<reference evidence="4" key="1">
    <citation type="journal article" date="2019" name="Int. J. Syst. Evol. Microbiol.">
        <title>The Global Catalogue of Microorganisms (GCM) 10K type strain sequencing project: providing services to taxonomists for standard genome sequencing and annotation.</title>
        <authorList>
            <consortium name="The Broad Institute Genomics Platform"/>
            <consortium name="The Broad Institute Genome Sequencing Center for Infectious Disease"/>
            <person name="Wu L."/>
            <person name="Ma J."/>
        </authorList>
    </citation>
    <scope>NUCLEOTIDE SEQUENCE [LARGE SCALE GENOMIC DNA]</scope>
    <source>
        <strain evidence="4">CCUG 50347</strain>
    </source>
</reference>
<dbReference type="RefSeq" id="WP_274187741.1">
    <property type="nucleotide sequence ID" value="NZ_BAABHN010000018.1"/>
</dbReference>